<dbReference type="Gene3D" id="2.10.90.10">
    <property type="entry name" value="Cystine-knot cytokines"/>
    <property type="match status" value="1"/>
</dbReference>
<dbReference type="SUPFAM" id="SSF57501">
    <property type="entry name" value="Cystine-knot cytokines"/>
    <property type="match status" value="1"/>
</dbReference>
<dbReference type="InterPro" id="IPR029034">
    <property type="entry name" value="Cystine-knot_cytokine"/>
</dbReference>
<evidence type="ECO:0000256" key="3">
    <source>
        <dbReference type="ARBA" id="ARBA00022525"/>
    </source>
</evidence>
<dbReference type="GO" id="GO:0007186">
    <property type="term" value="P:G protein-coupled receptor signaling pathway"/>
    <property type="evidence" value="ECO:0007669"/>
    <property type="project" value="TreeGrafter"/>
</dbReference>
<dbReference type="InterPro" id="IPR006208">
    <property type="entry name" value="Glyco_hormone_CN"/>
</dbReference>
<dbReference type="RefSeq" id="XP_047736746.1">
    <property type="nucleotide sequence ID" value="XM_047880790.1"/>
</dbReference>
<dbReference type="GO" id="GO:0005179">
    <property type="term" value="F:hormone activity"/>
    <property type="evidence" value="ECO:0007669"/>
    <property type="project" value="InterPro"/>
</dbReference>
<proteinExistence type="inferred from homology"/>
<dbReference type="PANTHER" id="PTHR11515:SF13">
    <property type="entry name" value="GLYCOPROTEIN HORMONE BETA 5, ISOFORM A"/>
    <property type="match status" value="1"/>
</dbReference>
<evidence type="ECO:0000256" key="2">
    <source>
        <dbReference type="ARBA" id="ARBA00006552"/>
    </source>
</evidence>
<feature type="compositionally biased region" description="Polar residues" evidence="5">
    <location>
        <begin position="1"/>
        <end position="13"/>
    </location>
</feature>
<feature type="compositionally biased region" description="Low complexity" evidence="5">
    <location>
        <begin position="18"/>
        <end position="35"/>
    </location>
</feature>
<dbReference type="PANTHER" id="PTHR11515">
    <property type="entry name" value="GLYCOPROTEIN HORMONE BETA CHAIN"/>
    <property type="match status" value="1"/>
</dbReference>
<evidence type="ECO:0000256" key="5">
    <source>
        <dbReference type="SAM" id="MobiDB-lite"/>
    </source>
</evidence>
<comment type="subcellular location">
    <subcellularLocation>
        <location evidence="1">Secreted</location>
    </subcellularLocation>
</comment>
<name>A0A979FJL0_HYAAZ</name>
<reference evidence="8" key="1">
    <citation type="submission" date="2025-08" db="UniProtKB">
        <authorList>
            <consortium name="RefSeq"/>
        </authorList>
    </citation>
    <scope>IDENTIFICATION</scope>
    <source>
        <tissue evidence="8">Whole organism</tissue>
    </source>
</reference>
<feature type="compositionally biased region" description="Basic and acidic residues" evidence="5">
    <location>
        <begin position="463"/>
        <end position="481"/>
    </location>
</feature>
<dbReference type="Pfam" id="PF00007">
    <property type="entry name" value="Cys_knot"/>
    <property type="match status" value="1"/>
</dbReference>
<dbReference type="CDD" id="cd00069">
    <property type="entry name" value="GHB_like"/>
    <property type="match status" value="1"/>
</dbReference>
<organism evidence="7 8">
    <name type="scientific">Hyalella azteca</name>
    <name type="common">Amphipod</name>
    <dbReference type="NCBI Taxonomy" id="294128"/>
    <lineage>
        <taxon>Eukaryota</taxon>
        <taxon>Metazoa</taxon>
        <taxon>Ecdysozoa</taxon>
        <taxon>Arthropoda</taxon>
        <taxon>Crustacea</taxon>
        <taxon>Multicrustacea</taxon>
        <taxon>Malacostraca</taxon>
        <taxon>Eumalacostraca</taxon>
        <taxon>Peracarida</taxon>
        <taxon>Amphipoda</taxon>
        <taxon>Senticaudata</taxon>
        <taxon>Talitrida</taxon>
        <taxon>Talitroidea</taxon>
        <taxon>Hyalellidae</taxon>
        <taxon>Hyalella</taxon>
    </lineage>
</organism>
<dbReference type="AlphaFoldDB" id="A0A979FJL0"/>
<dbReference type="OrthoDB" id="10006958at2759"/>
<evidence type="ECO:0000259" key="6">
    <source>
        <dbReference type="Pfam" id="PF00007"/>
    </source>
</evidence>
<feature type="domain" description="Glycoprotein hormone subunit beta" evidence="6">
    <location>
        <begin position="95"/>
        <end position="197"/>
    </location>
</feature>
<keyword evidence="3" id="KW-0964">Secreted</keyword>
<keyword evidence="7" id="KW-1185">Reference proteome</keyword>
<evidence type="ECO:0000313" key="8">
    <source>
        <dbReference type="RefSeq" id="XP_047736746.1"/>
    </source>
</evidence>
<dbReference type="Proteomes" id="UP000694843">
    <property type="component" value="Unplaced"/>
</dbReference>
<sequence length="499" mass="55730">MDISQQNMATGQTELDGDLLQQDQSRSSSNSKTKSTLLRNLASHNYHREAQRATEASSCVWQPRLIVAAIIFLQIITPVLSDKRAALVDADNTLSCHRRQYTYKVTETDENGRICWDYVNIMSCWGRCDSNEIADWKFPYKRSHHPVCLHAATQANEVLLRHCDPGVAPGTEVHRFTEASVCSCSLCKSSEASCEGLRFRGARRAPRETSSLLVADQLLTDGDYDAASEFQTRFDGGFDGYIEREGDKVFDGGYSESKRNTKFSKGYDYENNIAETDLLHRGNSLAITNGDATSSINEIKANSKLKKRLNLSSAPGGQDKRALLEAKTNLVAKKDIEKFGGYIDLPITADPLAFQDDQNDDEMFFVVENGQEIPLGATGRGVISSVVQRPNLSPLKSFEEAARLLTARKQWMRRNDKREPIMRSIAQLLANYRKLNLEQNLVPELGEVDRNSSHMAGISSLRQGEDEHRGDSSSRVGKDQTEGTYSPWGNDLGKEMINR</sequence>
<gene>
    <name evidence="8" type="primary">LOC125177989</name>
</gene>
<dbReference type="GO" id="GO:0005737">
    <property type="term" value="C:cytoplasm"/>
    <property type="evidence" value="ECO:0007669"/>
    <property type="project" value="TreeGrafter"/>
</dbReference>
<evidence type="ECO:0000313" key="7">
    <source>
        <dbReference type="Proteomes" id="UP000694843"/>
    </source>
</evidence>
<accession>A0A979FJL0</accession>
<dbReference type="GO" id="GO:0005615">
    <property type="term" value="C:extracellular space"/>
    <property type="evidence" value="ECO:0007669"/>
    <property type="project" value="TreeGrafter"/>
</dbReference>
<evidence type="ECO:0000256" key="4">
    <source>
        <dbReference type="ARBA" id="ARBA00023157"/>
    </source>
</evidence>
<comment type="similarity">
    <text evidence="2">Belongs to the glycoprotein hormones subunit beta family.</text>
</comment>
<dbReference type="InterPro" id="IPR001545">
    <property type="entry name" value="Gonadotropin_bsu"/>
</dbReference>
<dbReference type="KEGG" id="hazt:125177989"/>
<feature type="region of interest" description="Disordered" evidence="5">
    <location>
        <begin position="459"/>
        <end position="499"/>
    </location>
</feature>
<dbReference type="CTD" id="3355097"/>
<feature type="region of interest" description="Disordered" evidence="5">
    <location>
        <begin position="1"/>
        <end position="35"/>
    </location>
</feature>
<protein>
    <submittedName>
        <fullName evidence="8">Uncharacterized protein LOC125177989</fullName>
    </submittedName>
</protein>
<keyword evidence="4" id="KW-1015">Disulfide bond</keyword>
<evidence type="ECO:0000256" key="1">
    <source>
        <dbReference type="ARBA" id="ARBA00004613"/>
    </source>
</evidence>
<dbReference type="GeneID" id="125177989"/>